<keyword evidence="3" id="KW-0949">S-adenosyl-L-methionine</keyword>
<evidence type="ECO:0000256" key="3">
    <source>
        <dbReference type="ARBA" id="ARBA00022691"/>
    </source>
</evidence>
<keyword evidence="9" id="KW-1185">Reference proteome</keyword>
<evidence type="ECO:0000313" key="8">
    <source>
        <dbReference type="EMBL" id="SIN65379.1"/>
    </source>
</evidence>
<dbReference type="PROSITE" id="PS51918">
    <property type="entry name" value="RADICAL_SAM"/>
    <property type="match status" value="1"/>
</dbReference>
<evidence type="ECO:0000256" key="6">
    <source>
        <dbReference type="ARBA" id="ARBA00023014"/>
    </source>
</evidence>
<accession>A0ABY1JC95</accession>
<dbReference type="NCBIfam" id="TIGR02495">
    <property type="entry name" value="NrdG2"/>
    <property type="match status" value="1"/>
</dbReference>
<dbReference type="InterPro" id="IPR013785">
    <property type="entry name" value="Aldolase_TIM"/>
</dbReference>
<feature type="domain" description="Radical SAM core" evidence="7">
    <location>
        <begin position="22"/>
        <end position="229"/>
    </location>
</feature>
<dbReference type="CDD" id="cd01335">
    <property type="entry name" value="Radical_SAM"/>
    <property type="match status" value="1"/>
</dbReference>
<evidence type="ECO:0000256" key="1">
    <source>
        <dbReference type="ARBA" id="ARBA00001966"/>
    </source>
</evidence>
<dbReference type="RefSeq" id="WP_074199307.1">
    <property type="nucleotide sequence ID" value="NZ_FSQZ01000001.1"/>
</dbReference>
<dbReference type="InterPro" id="IPR007197">
    <property type="entry name" value="rSAM"/>
</dbReference>
<keyword evidence="2" id="KW-0004">4Fe-4S</keyword>
<dbReference type="SFLD" id="SFLDG01094">
    <property type="entry name" value="Uncharacterised_Radical_SAM_Su"/>
    <property type="match status" value="1"/>
</dbReference>
<comment type="cofactor">
    <cofactor evidence="1">
        <name>[4Fe-4S] cluster</name>
        <dbReference type="ChEBI" id="CHEBI:49883"/>
    </cofactor>
</comment>
<dbReference type="SFLD" id="SFLDS00029">
    <property type="entry name" value="Radical_SAM"/>
    <property type="match status" value="1"/>
</dbReference>
<keyword evidence="8" id="KW-0456">Lyase</keyword>
<dbReference type="PANTHER" id="PTHR30352">
    <property type="entry name" value="PYRUVATE FORMATE-LYASE-ACTIVATING ENZYME"/>
    <property type="match status" value="1"/>
</dbReference>
<evidence type="ECO:0000256" key="2">
    <source>
        <dbReference type="ARBA" id="ARBA00022485"/>
    </source>
</evidence>
<sequence>MVALSLRAGDIGSYIPSSFIDWEGHVSAVLFLTGCNFSCPFCHNGYLVKGSPAALNEDLVIEHIISRAVFLDGVVISGGEPTLNPNKLKGLLLRFKEMGLPVKLDTNGSNPLALEELLSEGLLNAVAMDIKAPWDKYDMLCGCDVDVSLIKRSLNMLLNCRLEVEFRTTFVPALLDYDDLHVIRGYLGEGARWAIQRFNPEKAMDENLRRTNGPESEILREKFPGVIIR</sequence>
<dbReference type="Gene3D" id="3.20.20.70">
    <property type="entry name" value="Aldolase class I"/>
    <property type="match status" value="1"/>
</dbReference>
<dbReference type="SUPFAM" id="SSF102114">
    <property type="entry name" value="Radical SAM enzymes"/>
    <property type="match status" value="1"/>
</dbReference>
<name>A0ABY1JC95_9BACT</name>
<dbReference type="InterPro" id="IPR058240">
    <property type="entry name" value="rSAM_sf"/>
</dbReference>
<dbReference type="EMBL" id="FSQZ01000001">
    <property type="protein sequence ID" value="SIN65379.1"/>
    <property type="molecule type" value="Genomic_DNA"/>
</dbReference>
<evidence type="ECO:0000256" key="4">
    <source>
        <dbReference type="ARBA" id="ARBA00022723"/>
    </source>
</evidence>
<keyword evidence="4" id="KW-0479">Metal-binding</keyword>
<reference evidence="8 9" key="1">
    <citation type="submission" date="2016-11" db="EMBL/GenBank/DDBJ databases">
        <authorList>
            <person name="Varghese N."/>
            <person name="Submissions S."/>
        </authorList>
    </citation>
    <scope>NUCLEOTIDE SEQUENCE [LARGE SCALE GENOMIC DNA]</scope>
    <source>
        <strain evidence="8 9">DSM 20664</strain>
    </source>
</reference>
<dbReference type="GO" id="GO:0016829">
    <property type="term" value="F:lyase activity"/>
    <property type="evidence" value="ECO:0007669"/>
    <property type="project" value="UniProtKB-KW"/>
</dbReference>
<dbReference type="PROSITE" id="PS51257">
    <property type="entry name" value="PROKAR_LIPOPROTEIN"/>
    <property type="match status" value="1"/>
</dbReference>
<evidence type="ECO:0000313" key="9">
    <source>
        <dbReference type="Proteomes" id="UP000185093"/>
    </source>
</evidence>
<evidence type="ECO:0000256" key="5">
    <source>
        <dbReference type="ARBA" id="ARBA00023004"/>
    </source>
</evidence>
<dbReference type="InterPro" id="IPR034457">
    <property type="entry name" value="Organic_radical-activating"/>
</dbReference>
<evidence type="ECO:0000259" key="7">
    <source>
        <dbReference type="PROSITE" id="PS51918"/>
    </source>
</evidence>
<keyword evidence="8" id="KW-0670">Pyruvate</keyword>
<protein>
    <submittedName>
        <fullName evidence="8">Pyruvate formate lyase activating enzyme</fullName>
    </submittedName>
</protein>
<dbReference type="Proteomes" id="UP000185093">
    <property type="component" value="Unassembled WGS sequence"/>
</dbReference>
<gene>
    <name evidence="8" type="ORF">SAMN05444368_0753</name>
</gene>
<comment type="caution">
    <text evidence="8">The sequence shown here is derived from an EMBL/GenBank/DDBJ whole genome shotgun (WGS) entry which is preliminary data.</text>
</comment>
<keyword evidence="6" id="KW-0411">Iron-sulfur</keyword>
<dbReference type="Pfam" id="PF04055">
    <property type="entry name" value="Radical_SAM"/>
    <property type="match status" value="1"/>
</dbReference>
<dbReference type="PANTHER" id="PTHR30352:SF13">
    <property type="entry name" value="GLYCYL-RADICAL ENZYME ACTIVATING ENZYME YJJW-RELATED"/>
    <property type="match status" value="1"/>
</dbReference>
<organism evidence="8 9">
    <name type="scientific">Acetomicrobium flavidum</name>
    <dbReference type="NCBI Taxonomy" id="49896"/>
    <lineage>
        <taxon>Bacteria</taxon>
        <taxon>Thermotogati</taxon>
        <taxon>Synergistota</taxon>
        <taxon>Synergistia</taxon>
        <taxon>Synergistales</taxon>
        <taxon>Acetomicrobiaceae</taxon>
        <taxon>Acetomicrobium</taxon>
    </lineage>
</organism>
<keyword evidence="5" id="KW-0408">Iron</keyword>
<dbReference type="InterPro" id="IPR012840">
    <property type="entry name" value="NrdG2"/>
</dbReference>
<proteinExistence type="predicted"/>